<dbReference type="InterPro" id="IPR012347">
    <property type="entry name" value="Ferritin-like"/>
</dbReference>
<evidence type="ECO:0000259" key="1">
    <source>
        <dbReference type="Pfam" id="PF09537"/>
    </source>
</evidence>
<protein>
    <submittedName>
        <fullName evidence="2">DUF2383 domain-containing protein</fullName>
    </submittedName>
</protein>
<gene>
    <name evidence="2" type="ORF">CGC43_02465</name>
</gene>
<dbReference type="CDD" id="cd00657">
    <property type="entry name" value="Ferritin_like"/>
    <property type="match status" value="1"/>
</dbReference>
<accession>A0A345JQC2</accession>
<proteinExistence type="predicted"/>
<sequence length="151" mass="17461">MATLVGTQAEFAKAVRELVELDFDAVEAYKAAINRLENINYRNRLQQFKKDHERHISELNAVLDAHGEKKVEKPSMKQWLTKGKVVISDIVGNDINVLKAMNTNEQDTNTAYERINKYKDKWVDAIEPLKKGLEDEKRHKKWIQYAISSCS</sequence>
<reference evidence="2 3" key="1">
    <citation type="submission" date="2017-07" db="EMBL/GenBank/DDBJ databases">
        <title>Complete genome sequences and comparative analysis of the novel pathogen Francisella opportunistica.</title>
        <authorList>
            <person name="Dietrich E.A."/>
            <person name="Kingry L.C."/>
            <person name="Petersen J.M."/>
        </authorList>
    </citation>
    <scope>NUCLEOTIDE SEQUENCE [LARGE SCALE GENOMIC DNA]</scope>
    <source>
        <strain evidence="2 3">14-2155</strain>
    </source>
</reference>
<dbReference type="SUPFAM" id="SSF47240">
    <property type="entry name" value="Ferritin-like"/>
    <property type="match status" value="1"/>
</dbReference>
<name>A0A345JQC2_9GAMM</name>
<evidence type="ECO:0000313" key="2">
    <source>
        <dbReference type="EMBL" id="AXH29518.1"/>
    </source>
</evidence>
<dbReference type="InterPro" id="IPR009078">
    <property type="entry name" value="Ferritin-like_SF"/>
</dbReference>
<dbReference type="Proteomes" id="UP000253862">
    <property type="component" value="Chromosome"/>
</dbReference>
<dbReference type="Pfam" id="PF09537">
    <property type="entry name" value="DUF2383"/>
    <property type="match status" value="1"/>
</dbReference>
<dbReference type="EMBL" id="CP022375">
    <property type="protein sequence ID" value="AXH29518.1"/>
    <property type="molecule type" value="Genomic_DNA"/>
</dbReference>
<organism evidence="2 3">
    <name type="scientific">Francisella opportunistica</name>
    <dbReference type="NCBI Taxonomy" id="2016517"/>
    <lineage>
        <taxon>Bacteria</taxon>
        <taxon>Pseudomonadati</taxon>
        <taxon>Pseudomonadota</taxon>
        <taxon>Gammaproteobacteria</taxon>
        <taxon>Thiotrichales</taxon>
        <taxon>Francisellaceae</taxon>
        <taxon>Francisella</taxon>
    </lineage>
</organism>
<feature type="domain" description="DUF2383" evidence="1">
    <location>
        <begin position="13"/>
        <end position="115"/>
    </location>
</feature>
<dbReference type="Gene3D" id="1.20.1260.10">
    <property type="match status" value="1"/>
</dbReference>
<dbReference type="InterPro" id="IPR019052">
    <property type="entry name" value="DUF2383"/>
</dbReference>
<dbReference type="RefSeq" id="WP_071628803.1">
    <property type="nucleotide sequence ID" value="NZ_CP022375.1"/>
</dbReference>
<keyword evidence="3" id="KW-1185">Reference proteome</keyword>
<evidence type="ECO:0000313" key="3">
    <source>
        <dbReference type="Proteomes" id="UP000253862"/>
    </source>
</evidence>
<dbReference type="AlphaFoldDB" id="A0A345JQC2"/>